<protein>
    <submittedName>
        <fullName evidence="1">Uncharacterized protein</fullName>
    </submittedName>
</protein>
<dbReference type="Proteomes" id="UP000015105">
    <property type="component" value="Chromosome 4D"/>
</dbReference>
<reference evidence="1" key="3">
    <citation type="journal article" date="2017" name="Nature">
        <title>Genome sequence of the progenitor of the wheat D genome Aegilops tauschii.</title>
        <authorList>
            <person name="Luo M.C."/>
            <person name="Gu Y.Q."/>
            <person name="Puiu D."/>
            <person name="Wang H."/>
            <person name="Twardziok S.O."/>
            <person name="Deal K.R."/>
            <person name="Huo N."/>
            <person name="Zhu T."/>
            <person name="Wang L."/>
            <person name="Wang Y."/>
            <person name="McGuire P.E."/>
            <person name="Liu S."/>
            <person name="Long H."/>
            <person name="Ramasamy R.K."/>
            <person name="Rodriguez J.C."/>
            <person name="Van S.L."/>
            <person name="Yuan L."/>
            <person name="Wang Z."/>
            <person name="Xia Z."/>
            <person name="Xiao L."/>
            <person name="Anderson O.D."/>
            <person name="Ouyang S."/>
            <person name="Liang Y."/>
            <person name="Zimin A.V."/>
            <person name="Pertea G."/>
            <person name="Qi P."/>
            <person name="Bennetzen J.L."/>
            <person name="Dai X."/>
            <person name="Dawson M.W."/>
            <person name="Muller H.G."/>
            <person name="Kugler K."/>
            <person name="Rivarola-Duarte L."/>
            <person name="Spannagl M."/>
            <person name="Mayer K.F.X."/>
            <person name="Lu F.H."/>
            <person name="Bevan M.W."/>
            <person name="Leroy P."/>
            <person name="Li P."/>
            <person name="You F.M."/>
            <person name="Sun Q."/>
            <person name="Liu Z."/>
            <person name="Lyons E."/>
            <person name="Wicker T."/>
            <person name="Salzberg S.L."/>
            <person name="Devos K.M."/>
            <person name="Dvorak J."/>
        </authorList>
    </citation>
    <scope>NUCLEOTIDE SEQUENCE [LARGE SCALE GENOMIC DNA]</scope>
    <source>
        <strain evidence="1">cv. AL8/78</strain>
    </source>
</reference>
<dbReference type="EnsemblPlants" id="AET4Gv20315600.7">
    <property type="protein sequence ID" value="AET4Gv20315600.7"/>
    <property type="gene ID" value="AET4Gv20315600"/>
</dbReference>
<sequence length="106" mass="11837">MPLFSGYYLQDKSENIFDAPLIEYNENNMICGAGSSMLRMASPTCASSELCFPFLGFNKIAFVIRQEEAHMQQGMAMQNQCMACSGHYSSKDMQMFDSPCTVSINC</sequence>
<dbReference type="Gramene" id="AET4Gv20315600.7">
    <property type="protein sequence ID" value="AET4Gv20315600.7"/>
    <property type="gene ID" value="AET4Gv20315600"/>
</dbReference>
<reference evidence="2" key="2">
    <citation type="journal article" date="2017" name="Nat. Plants">
        <title>The Aegilops tauschii genome reveals multiple impacts of transposons.</title>
        <authorList>
            <person name="Zhao G."/>
            <person name="Zou C."/>
            <person name="Li K."/>
            <person name="Wang K."/>
            <person name="Li T."/>
            <person name="Gao L."/>
            <person name="Zhang X."/>
            <person name="Wang H."/>
            <person name="Yang Z."/>
            <person name="Liu X."/>
            <person name="Jiang W."/>
            <person name="Mao L."/>
            <person name="Kong X."/>
            <person name="Jiao Y."/>
            <person name="Jia J."/>
        </authorList>
    </citation>
    <scope>NUCLEOTIDE SEQUENCE [LARGE SCALE GENOMIC DNA]</scope>
    <source>
        <strain evidence="2">cv. AL8/78</strain>
    </source>
</reference>
<dbReference type="AlphaFoldDB" id="A0A453HUW3"/>
<evidence type="ECO:0000313" key="2">
    <source>
        <dbReference type="Proteomes" id="UP000015105"/>
    </source>
</evidence>
<evidence type="ECO:0000313" key="1">
    <source>
        <dbReference type="EnsemblPlants" id="AET4Gv20315600.7"/>
    </source>
</evidence>
<proteinExistence type="predicted"/>
<reference evidence="1" key="5">
    <citation type="journal article" date="2021" name="G3 (Bethesda)">
        <title>Aegilops tauschii genome assembly Aet v5.0 features greater sequence contiguity and improved annotation.</title>
        <authorList>
            <person name="Wang L."/>
            <person name="Zhu T."/>
            <person name="Rodriguez J.C."/>
            <person name="Deal K.R."/>
            <person name="Dubcovsky J."/>
            <person name="McGuire P.E."/>
            <person name="Lux T."/>
            <person name="Spannagl M."/>
            <person name="Mayer K.F.X."/>
            <person name="Baldrich P."/>
            <person name="Meyers B.C."/>
            <person name="Huo N."/>
            <person name="Gu Y.Q."/>
            <person name="Zhou H."/>
            <person name="Devos K.M."/>
            <person name="Bennetzen J.L."/>
            <person name="Unver T."/>
            <person name="Budak H."/>
            <person name="Gulick P.J."/>
            <person name="Galiba G."/>
            <person name="Kalapos B."/>
            <person name="Nelson D.R."/>
            <person name="Li P."/>
            <person name="You F.M."/>
            <person name="Luo M.C."/>
            <person name="Dvorak J."/>
        </authorList>
    </citation>
    <scope>NUCLEOTIDE SEQUENCE [LARGE SCALE GENOMIC DNA]</scope>
    <source>
        <strain evidence="1">cv. AL8/78</strain>
    </source>
</reference>
<name>A0A453HUW3_AEGTS</name>
<reference evidence="1" key="4">
    <citation type="submission" date="2019-03" db="UniProtKB">
        <authorList>
            <consortium name="EnsemblPlants"/>
        </authorList>
    </citation>
    <scope>IDENTIFICATION</scope>
</reference>
<accession>A0A453HUW3</accession>
<reference evidence="2" key="1">
    <citation type="journal article" date="2014" name="Science">
        <title>Ancient hybridizations among the ancestral genomes of bread wheat.</title>
        <authorList>
            <consortium name="International Wheat Genome Sequencing Consortium,"/>
            <person name="Marcussen T."/>
            <person name="Sandve S.R."/>
            <person name="Heier L."/>
            <person name="Spannagl M."/>
            <person name="Pfeifer M."/>
            <person name="Jakobsen K.S."/>
            <person name="Wulff B.B."/>
            <person name="Steuernagel B."/>
            <person name="Mayer K.F."/>
            <person name="Olsen O.A."/>
        </authorList>
    </citation>
    <scope>NUCLEOTIDE SEQUENCE [LARGE SCALE GENOMIC DNA]</scope>
    <source>
        <strain evidence="2">cv. AL8/78</strain>
    </source>
</reference>
<keyword evidence="2" id="KW-1185">Reference proteome</keyword>
<organism evidence="1 2">
    <name type="scientific">Aegilops tauschii subsp. strangulata</name>
    <name type="common">Goatgrass</name>
    <dbReference type="NCBI Taxonomy" id="200361"/>
    <lineage>
        <taxon>Eukaryota</taxon>
        <taxon>Viridiplantae</taxon>
        <taxon>Streptophyta</taxon>
        <taxon>Embryophyta</taxon>
        <taxon>Tracheophyta</taxon>
        <taxon>Spermatophyta</taxon>
        <taxon>Magnoliopsida</taxon>
        <taxon>Liliopsida</taxon>
        <taxon>Poales</taxon>
        <taxon>Poaceae</taxon>
        <taxon>BOP clade</taxon>
        <taxon>Pooideae</taxon>
        <taxon>Triticodae</taxon>
        <taxon>Triticeae</taxon>
        <taxon>Triticinae</taxon>
        <taxon>Aegilops</taxon>
    </lineage>
</organism>